<keyword evidence="1" id="KW-0007">Acetylation</keyword>
<gene>
    <name evidence="5" type="primary">LOC111813713</name>
</gene>
<organism evidence="4 5">
    <name type="scientific">Octodon degus</name>
    <name type="common">Degu</name>
    <name type="synonym">Sciurus degus</name>
    <dbReference type="NCBI Taxonomy" id="10160"/>
    <lineage>
        <taxon>Eukaryota</taxon>
        <taxon>Metazoa</taxon>
        <taxon>Chordata</taxon>
        <taxon>Craniata</taxon>
        <taxon>Vertebrata</taxon>
        <taxon>Euteleostomi</taxon>
        <taxon>Mammalia</taxon>
        <taxon>Eutheria</taxon>
        <taxon>Euarchontoglires</taxon>
        <taxon>Glires</taxon>
        <taxon>Rodentia</taxon>
        <taxon>Hystricomorpha</taxon>
        <taxon>Octodontidae</taxon>
        <taxon>Octodon</taxon>
    </lineage>
</organism>
<protein>
    <submittedName>
        <fullName evidence="5">Coactosin-like protein</fullName>
    </submittedName>
</protein>
<dbReference type="Gene3D" id="3.40.20.10">
    <property type="entry name" value="Severin"/>
    <property type="match status" value="1"/>
</dbReference>
<evidence type="ECO:0000313" key="4">
    <source>
        <dbReference type="Proteomes" id="UP000515203"/>
    </source>
</evidence>
<feature type="region of interest" description="Disordered" evidence="2">
    <location>
        <begin position="53"/>
        <end position="91"/>
    </location>
</feature>
<evidence type="ECO:0000256" key="1">
    <source>
        <dbReference type="ARBA" id="ARBA00022990"/>
    </source>
</evidence>
<feature type="domain" description="ADF-H" evidence="3">
    <location>
        <begin position="4"/>
        <end position="53"/>
    </location>
</feature>
<name>A0A6P6DLX7_OCTDE</name>
<keyword evidence="4" id="KW-1185">Reference proteome</keyword>
<evidence type="ECO:0000259" key="3">
    <source>
        <dbReference type="Pfam" id="PF00241"/>
    </source>
</evidence>
<evidence type="ECO:0000313" key="5">
    <source>
        <dbReference type="RefSeq" id="XP_023561035.1"/>
    </source>
</evidence>
<dbReference type="InParanoid" id="A0A6P6DLX7"/>
<dbReference type="RefSeq" id="XP_023561035.1">
    <property type="nucleotide sequence ID" value="XM_023705267.1"/>
</dbReference>
<dbReference type="AlphaFoldDB" id="A0A6P6DLX7"/>
<dbReference type="Pfam" id="PF00241">
    <property type="entry name" value="Cofilin_ADF"/>
    <property type="match status" value="1"/>
</dbReference>
<sequence>MATKIDKEACREAYNRVRDDGSAVIWVTFRYEGATIVPGEQGSEYQHFIQQCTGRELRDSRGTPSELRTLRRARRSDPGLQASQLLPPCGH</sequence>
<proteinExistence type="predicted"/>
<dbReference type="GeneID" id="111813713"/>
<evidence type="ECO:0000256" key="2">
    <source>
        <dbReference type="SAM" id="MobiDB-lite"/>
    </source>
</evidence>
<dbReference type="InterPro" id="IPR002108">
    <property type="entry name" value="ADF-H"/>
</dbReference>
<dbReference type="OrthoDB" id="20822at2759"/>
<dbReference type="Proteomes" id="UP000515203">
    <property type="component" value="Unplaced"/>
</dbReference>
<accession>A0A6P6DLX7</accession>
<dbReference type="SUPFAM" id="SSF55753">
    <property type="entry name" value="Actin depolymerizing proteins"/>
    <property type="match status" value="1"/>
</dbReference>
<reference evidence="5" key="1">
    <citation type="submission" date="2025-08" db="UniProtKB">
        <authorList>
            <consortium name="RefSeq"/>
        </authorList>
    </citation>
    <scope>IDENTIFICATION</scope>
</reference>
<dbReference type="InterPro" id="IPR029006">
    <property type="entry name" value="ADF-H/Gelsolin-like_dom_sf"/>
</dbReference>